<dbReference type="FunFam" id="3.30.160.60:FF:001636">
    <property type="entry name" value="CLUMA_CG004886, isoform A"/>
    <property type="match status" value="1"/>
</dbReference>
<dbReference type="Pfam" id="PF00096">
    <property type="entry name" value="zf-C2H2"/>
    <property type="match status" value="2"/>
</dbReference>
<reference evidence="6" key="1">
    <citation type="journal article" date="2013" name="Genome Biol.">
        <title>Draft genome of the mountain pine beetle, Dendroctonus ponderosae Hopkins, a major forest pest.</title>
        <authorList>
            <person name="Keeling C.I."/>
            <person name="Yuen M.M."/>
            <person name="Liao N.Y."/>
            <person name="Docking T.R."/>
            <person name="Chan S.K."/>
            <person name="Taylor G.A."/>
            <person name="Palmquist D.L."/>
            <person name="Jackman S.D."/>
            <person name="Nguyen A."/>
            <person name="Li M."/>
            <person name="Henderson H."/>
            <person name="Janes J.K."/>
            <person name="Zhao Y."/>
            <person name="Pandoh P."/>
            <person name="Moore R."/>
            <person name="Sperling F.A."/>
            <person name="Huber D.P."/>
            <person name="Birol I."/>
            <person name="Jones S.J."/>
            <person name="Bohlmann J."/>
        </authorList>
    </citation>
    <scope>NUCLEOTIDE SEQUENCE</scope>
</reference>
<dbReference type="SUPFAM" id="SSF57667">
    <property type="entry name" value="beta-beta-alpha zinc fingers"/>
    <property type="match status" value="3"/>
</dbReference>
<dbReference type="PANTHER" id="PTHR24379:SF121">
    <property type="entry name" value="C2H2-TYPE DOMAIN-CONTAINING PROTEIN"/>
    <property type="match status" value="1"/>
</dbReference>
<evidence type="ECO:0000256" key="3">
    <source>
        <dbReference type="ARBA" id="ARBA00022771"/>
    </source>
</evidence>
<keyword evidence="1" id="KW-0479">Metal-binding</keyword>
<dbReference type="InterPro" id="IPR046341">
    <property type="entry name" value="SET_dom_sf"/>
</dbReference>
<organism evidence="6">
    <name type="scientific">Dendroctonus ponderosae</name>
    <name type="common">Mountain pine beetle</name>
    <dbReference type="NCBI Taxonomy" id="77166"/>
    <lineage>
        <taxon>Eukaryota</taxon>
        <taxon>Metazoa</taxon>
        <taxon>Ecdysozoa</taxon>
        <taxon>Arthropoda</taxon>
        <taxon>Hexapoda</taxon>
        <taxon>Insecta</taxon>
        <taxon>Pterygota</taxon>
        <taxon>Neoptera</taxon>
        <taxon>Endopterygota</taxon>
        <taxon>Coleoptera</taxon>
        <taxon>Polyphaga</taxon>
        <taxon>Cucujiformia</taxon>
        <taxon>Curculionidae</taxon>
        <taxon>Scolytinae</taxon>
        <taxon>Dendroctonus</taxon>
    </lineage>
</organism>
<keyword evidence="4" id="KW-0862">Zinc</keyword>
<feature type="non-terminal residue" evidence="6">
    <location>
        <position position="1"/>
    </location>
</feature>
<proteinExistence type="predicted"/>
<keyword evidence="2" id="KW-0677">Repeat</keyword>
<accession>N6UHA4</accession>
<sequence>MEAINNCSLQVRAKPDCSTIGLKFDVGATTFQLWCTLKHSFACHSNEGFLAKLLEIAQEYLVSRQSSGSEQGQSDGDSGNSSSSAPLEPEDAPKLPRSRKKGPKGGEAQEPCRYCDASHCDSDCPVHKPAELVADAPALWDGFCKSPELARSSLPSCLAFGARDTGVVAKRGLAAHTQFGPLIGAKRTAGRNLTVLIKDSGLYLVSIRALLAGEELLYWQDTFEAGGRKKPDKTACGGCNMAFEHPLHYKVHCSLFHDTRFSLTIRKYHCKVCGAAVLGKDNIRKHAAEQHNGKGAYQCQFCSKFFLRLNYLEMHRTYGCSANPQRSKSLCDFCGRNFCQPQKLKIHIKRMHSDLADALKDFQCSKCLKLLGSRAALQRHIKEVHDKQGDASYPCTVCTKHFQNKSNLKIHMLTHSGIKPFKCTVADCGAAFTTKQCLQLHYRKVHSFDENSMPKIERAVSYTLQAYSGDQKAQPEPPAAFEEAPLGLHTVEQMIKEPAAKGEKKWESLRAASFEGAQPKYSIADTSNASLLVEAALDSVCNDASLDIDVEVSHTVPDCPDLYALQDDYQSQDINLISPSVDHVSVTDELEGDSKGPGLQYGLAEDQFRPKGAESAPERAAFAPGGWPGDSPRRYEPAHPDLLEDAVEGKGPLGLR</sequence>
<name>N6UHA4_DENPD</name>
<feature type="non-terminal residue" evidence="6">
    <location>
        <position position="656"/>
    </location>
</feature>
<evidence type="ECO:0000313" key="6">
    <source>
        <dbReference type="EMBL" id="ENN78022.1"/>
    </source>
</evidence>
<dbReference type="CDD" id="cd10534">
    <property type="entry name" value="PR-SET_PRDM-like"/>
    <property type="match status" value="1"/>
</dbReference>
<dbReference type="SMART" id="SM00355">
    <property type="entry name" value="ZnF_C2H2"/>
    <property type="match status" value="7"/>
</dbReference>
<dbReference type="Gene3D" id="3.30.160.60">
    <property type="entry name" value="Classic Zinc Finger"/>
    <property type="match status" value="4"/>
</dbReference>
<feature type="compositionally biased region" description="Low complexity" evidence="5">
    <location>
        <begin position="65"/>
        <end position="84"/>
    </location>
</feature>
<dbReference type="HOGENOM" id="CLU_418334_0_0_1"/>
<evidence type="ECO:0000256" key="4">
    <source>
        <dbReference type="ARBA" id="ARBA00022833"/>
    </source>
</evidence>
<keyword evidence="3" id="KW-0863">Zinc-finger</keyword>
<dbReference type="InterPro" id="IPR036236">
    <property type="entry name" value="Znf_C2H2_sf"/>
</dbReference>
<dbReference type="EMBL" id="KB740926">
    <property type="protein sequence ID" value="ENN78022.1"/>
    <property type="molecule type" value="Genomic_DNA"/>
</dbReference>
<dbReference type="PANTHER" id="PTHR24379">
    <property type="entry name" value="KRAB AND ZINC FINGER DOMAIN-CONTAINING"/>
    <property type="match status" value="1"/>
</dbReference>
<dbReference type="PROSITE" id="PS00028">
    <property type="entry name" value="ZINC_FINGER_C2H2_1"/>
    <property type="match status" value="5"/>
</dbReference>
<dbReference type="InterPro" id="IPR013087">
    <property type="entry name" value="Znf_C2H2_type"/>
</dbReference>
<dbReference type="Gene3D" id="2.170.270.10">
    <property type="entry name" value="SET domain"/>
    <property type="match status" value="1"/>
</dbReference>
<feature type="region of interest" description="Disordered" evidence="5">
    <location>
        <begin position="65"/>
        <end position="107"/>
    </location>
</feature>
<evidence type="ECO:0000256" key="5">
    <source>
        <dbReference type="SAM" id="MobiDB-lite"/>
    </source>
</evidence>
<evidence type="ECO:0000256" key="2">
    <source>
        <dbReference type="ARBA" id="ARBA00022737"/>
    </source>
</evidence>
<gene>
    <name evidence="6" type="ORF">YQE_05507</name>
</gene>
<dbReference type="OrthoDB" id="6369905at2759"/>
<dbReference type="GO" id="GO:0008270">
    <property type="term" value="F:zinc ion binding"/>
    <property type="evidence" value="ECO:0007669"/>
    <property type="project" value="UniProtKB-KW"/>
</dbReference>
<protein>
    <submittedName>
        <fullName evidence="6">Uncharacterized protein</fullName>
    </submittedName>
</protein>
<dbReference type="AlphaFoldDB" id="N6UHA4"/>
<feature type="compositionally biased region" description="Basic and acidic residues" evidence="5">
    <location>
        <begin position="631"/>
        <end position="642"/>
    </location>
</feature>
<feature type="region of interest" description="Disordered" evidence="5">
    <location>
        <begin position="609"/>
        <end position="656"/>
    </location>
</feature>
<evidence type="ECO:0000256" key="1">
    <source>
        <dbReference type="ARBA" id="ARBA00022723"/>
    </source>
</evidence>
<dbReference type="PROSITE" id="PS50157">
    <property type="entry name" value="ZINC_FINGER_C2H2_2"/>
    <property type="match status" value="6"/>
</dbReference>